<dbReference type="PANTHER" id="PTHR46623:SF6">
    <property type="entry name" value="ALPHA_BETA-HYDROLASES SUPERFAMILY PROTEIN"/>
    <property type="match status" value="1"/>
</dbReference>
<comment type="caution">
    <text evidence="3">The sequence shown here is derived from an EMBL/GenBank/DDBJ whole genome shotgun (WGS) entry which is preliminary data.</text>
</comment>
<dbReference type="Pfam" id="PF01738">
    <property type="entry name" value="DLH"/>
    <property type="match status" value="1"/>
</dbReference>
<dbReference type="InterPro" id="IPR029058">
    <property type="entry name" value="AB_hydrolase_fold"/>
</dbReference>
<gene>
    <name evidence="3" type="ORF">QOZ94_002056</name>
</gene>
<evidence type="ECO:0000313" key="3">
    <source>
        <dbReference type="EMBL" id="MDQ0505260.1"/>
    </source>
</evidence>
<dbReference type="EMBL" id="JAUSVY010000004">
    <property type="protein sequence ID" value="MDQ0505260.1"/>
    <property type="molecule type" value="Genomic_DNA"/>
</dbReference>
<protein>
    <submittedName>
        <fullName evidence="3">Carboxymethylenebutenolidase</fullName>
        <ecNumber evidence="3">3.1.1.45</ecNumber>
    </submittedName>
</protein>
<dbReference type="Proteomes" id="UP001241747">
    <property type="component" value="Unassembled WGS sequence"/>
</dbReference>
<reference evidence="3 4" key="1">
    <citation type="submission" date="2023-07" db="EMBL/GenBank/DDBJ databases">
        <title>Genomic Encyclopedia of Type Strains, Phase IV (KMG-IV): sequencing the most valuable type-strain genomes for metagenomic binning, comparative biology and taxonomic classification.</title>
        <authorList>
            <person name="Goeker M."/>
        </authorList>
    </citation>
    <scope>NUCLEOTIDE SEQUENCE [LARGE SCALE GENOMIC DNA]</scope>
    <source>
        <strain evidence="3 4">DSM 3770</strain>
    </source>
</reference>
<organism evidence="3 4">
    <name type="scientific">Xanthobacter agilis</name>
    <dbReference type="NCBI Taxonomy" id="47492"/>
    <lineage>
        <taxon>Bacteria</taxon>
        <taxon>Pseudomonadati</taxon>
        <taxon>Pseudomonadota</taxon>
        <taxon>Alphaproteobacteria</taxon>
        <taxon>Hyphomicrobiales</taxon>
        <taxon>Xanthobacteraceae</taxon>
        <taxon>Xanthobacter</taxon>
    </lineage>
</organism>
<dbReference type="GO" id="GO:0008806">
    <property type="term" value="F:carboxymethylenebutenolidase activity"/>
    <property type="evidence" value="ECO:0007669"/>
    <property type="project" value="UniProtKB-EC"/>
</dbReference>
<proteinExistence type="predicted"/>
<feature type="domain" description="Dienelactone hydrolase" evidence="2">
    <location>
        <begin position="12"/>
        <end position="184"/>
    </location>
</feature>
<dbReference type="Gene3D" id="3.40.50.1820">
    <property type="entry name" value="alpha/beta hydrolase"/>
    <property type="match status" value="1"/>
</dbReference>
<dbReference type="EC" id="3.1.1.45" evidence="3"/>
<keyword evidence="4" id="KW-1185">Reference proteome</keyword>
<dbReference type="PANTHER" id="PTHR46623">
    <property type="entry name" value="CARBOXYMETHYLENEBUTENOLIDASE-RELATED"/>
    <property type="match status" value="1"/>
</dbReference>
<dbReference type="SUPFAM" id="SSF53474">
    <property type="entry name" value="alpha/beta-Hydrolases"/>
    <property type="match status" value="1"/>
</dbReference>
<evidence type="ECO:0000313" key="4">
    <source>
        <dbReference type="Proteomes" id="UP001241747"/>
    </source>
</evidence>
<keyword evidence="3" id="KW-0378">Hydrolase</keyword>
<evidence type="ECO:0000256" key="1">
    <source>
        <dbReference type="SAM" id="MobiDB-lite"/>
    </source>
</evidence>
<dbReference type="RefSeq" id="WP_237344437.1">
    <property type="nucleotide sequence ID" value="NZ_JABWGX010000004.1"/>
</dbReference>
<dbReference type="InterPro" id="IPR002925">
    <property type="entry name" value="Dienelactn_hydro"/>
</dbReference>
<name>A0ABU0LDW8_XANAG</name>
<sequence length="242" mass="25391">MIQLTTDDGTVSAYRADPEGAPKGAVVVVQDVFGVDAEIRKIADGFAAAGYVAIAPALFDKVKANVTLAASDAGEGRALAAQVGTDWSLAAVQAAVDSVKDAGKVAVVGHAWGGYLAYHAANRVRGLACAIGYYAEGVLDGAREKRRVPTLLHFAEDDPLFSEDDIIRFRAARPDVSAYLYPGAIDDAATAALALDRTLFWISQYVVGQGPVQLKNAGAYAQAKTERKPKKKADDDLGPPDA</sequence>
<evidence type="ECO:0000259" key="2">
    <source>
        <dbReference type="Pfam" id="PF01738"/>
    </source>
</evidence>
<dbReference type="InterPro" id="IPR051049">
    <property type="entry name" value="Dienelactone_hydrolase-like"/>
</dbReference>
<feature type="region of interest" description="Disordered" evidence="1">
    <location>
        <begin position="218"/>
        <end position="242"/>
    </location>
</feature>
<accession>A0ABU0LDW8</accession>